<feature type="domain" description="ATPase BadF/BadG/BcrA/BcrD type" evidence="6">
    <location>
        <begin position="332"/>
        <end position="590"/>
    </location>
</feature>
<name>U7DA63_9BACT</name>
<dbReference type="InterPro" id="IPR018709">
    <property type="entry name" value="CoA_activase_DUF2229"/>
</dbReference>
<dbReference type="EMBL" id="ASJR01000003">
    <property type="protein sequence ID" value="ERP38907.1"/>
    <property type="molecule type" value="Genomic_DNA"/>
</dbReference>
<keyword evidence="3" id="KW-0408">Iron</keyword>
<keyword evidence="4" id="KW-0411">Iron-sulfur</keyword>
<dbReference type="InterPro" id="IPR008275">
    <property type="entry name" value="CoA_E_activase_dom"/>
</dbReference>
<dbReference type="eggNOG" id="COG3581">
    <property type="taxonomic scope" value="Bacteria"/>
</dbReference>
<feature type="domain" description="ATPase BadF/BadG/BcrA/BcrD type" evidence="6">
    <location>
        <begin position="6"/>
        <end position="258"/>
    </location>
</feature>
<dbReference type="eggNOG" id="COG3580">
    <property type="taxonomic scope" value="Bacteria"/>
</dbReference>
<dbReference type="SUPFAM" id="SSF53067">
    <property type="entry name" value="Actin-like ATPase domain"/>
    <property type="match status" value="2"/>
</dbReference>
<dbReference type="Pfam" id="PF09989">
    <property type="entry name" value="DUF2229"/>
    <property type="match status" value="1"/>
</dbReference>
<dbReference type="InterPro" id="IPR051805">
    <property type="entry name" value="Dehydratase_Activator_Redct"/>
</dbReference>
<comment type="cofactor">
    <cofactor evidence="1">
        <name>[4Fe-4S] cluster</name>
        <dbReference type="ChEBI" id="CHEBI:49883"/>
    </cofactor>
</comment>
<dbReference type="GO" id="GO:0046872">
    <property type="term" value="F:metal ion binding"/>
    <property type="evidence" value="ECO:0007669"/>
    <property type="project" value="UniProtKB-KW"/>
</dbReference>
<dbReference type="PANTHER" id="PTHR32329:SF4">
    <property type="entry name" value="ACTIVATOR OF 2-HYDROXYACYL-COA DEHYDRATASE"/>
    <property type="match status" value="1"/>
</dbReference>
<dbReference type="GO" id="GO:0051536">
    <property type="term" value="F:iron-sulfur cluster binding"/>
    <property type="evidence" value="ECO:0007669"/>
    <property type="project" value="UniProtKB-KW"/>
</dbReference>
<dbReference type="Proteomes" id="UP000017148">
    <property type="component" value="Unassembled WGS sequence"/>
</dbReference>
<feature type="coiled-coil region" evidence="5">
    <location>
        <begin position="835"/>
        <end position="869"/>
    </location>
</feature>
<organism evidence="8 9">
    <name type="scientific">Chitinivibrio alkaliphilus ACht1</name>
    <dbReference type="NCBI Taxonomy" id="1313304"/>
    <lineage>
        <taxon>Bacteria</taxon>
        <taxon>Pseudomonadati</taxon>
        <taxon>Fibrobacterota</taxon>
        <taxon>Chitinivibrionia</taxon>
        <taxon>Chitinivibrionales</taxon>
        <taxon>Chitinivibrionaceae</taxon>
        <taxon>Chitinivibrio</taxon>
    </lineage>
</organism>
<dbReference type="OrthoDB" id="9802715at2"/>
<dbReference type="InterPro" id="IPR043129">
    <property type="entry name" value="ATPase_NBD"/>
</dbReference>
<proteinExistence type="predicted"/>
<dbReference type="STRING" id="1313304.CALK_0394"/>
<dbReference type="CDD" id="cd24035">
    <property type="entry name" value="ASKHA_NBD_O66634-like_rpt2"/>
    <property type="match status" value="1"/>
</dbReference>
<evidence type="ECO:0000256" key="1">
    <source>
        <dbReference type="ARBA" id="ARBA00001966"/>
    </source>
</evidence>
<evidence type="ECO:0000313" key="9">
    <source>
        <dbReference type="Proteomes" id="UP000017148"/>
    </source>
</evidence>
<sequence length="1425" mass="158919">MDTVHIGADVGSTTVKVVVLREMTPLFEVYQRHDGSPLETLISLLRKAITTFTTPWCYLALTGSQSSEYAQALSCMHVQEVIAGAVAIQKLYPTIQTAIELGGQDAKMLFFSTEQPGDIHDMRMNGVCAGGTGAFIDQIASLLAIPVEQFQEYAAKGTRHYEISGRCGVFAKTDIQPLLNQGIPREDIAYSCLHALAKQTIGGLAQGMEINAPLLLSGGPFHFIPLLKEIFQRRLKLSDEDISLPPNGQTLIAQGAALCLSTQLNHTTTPLHKEEMLTTLEHYTQEHTRKRQAPPRPFFAKTAEQIEFQNRYTSSLPCKDLTELPDTLRVYLGIDGGSTTTKFVVITEDRELIHTFYASNSGEPLRTAQKGLISFFNRMREAGKTCHIAGVGTTGYGEELFAKAFGADIHTVETMAHKEAACFYEPETSFILDLGGQDMKALFLRDGVITNMVLNEACSAGCGSFIESYSSSVGIPAQEIAHHAFTAADPPQLGSRCTVFMNSSIISEQKRGHSRGEILGGLCRSIIENLFTKVIRLSNTNTLGKKIVVQGGTFKNDAVLKAFIDYVGHDVEVIRPPLPGEMGALGIALLTRKAQRGKPSSHFIGEHAVRKLTWRQSEENRCGLCSNACLRTIITFCDGTTFIKGNRCPRGEEITPTKQEKRRVPNGMNFREKLLLKRRTPPAKPKKHVGIPLVLDFYETLPFWETLFTRLGYAVHVSGRSSYPLFEKGLQDIPSDTACFPAKLVHGHLHRLAEKGVDCIFLPRMLKNLPAYTENKASWNCAVLQGYPELVKTTRLTTGDTKEVPLISPAFKWTNKRLYRTQIIRFFKETFGEPKKAVLQALSAAEDARKNYEKRLREFAHDVEKYAEETGTTSIVMAGRPYHGDQLVNHRVADLFTAMGIAVLIPENLPRQPLEPSTLRIDLTNNYHTRLFHAAHYTITTPRTELVQLVSFGCGHDAIYSDELQRILFAGAQKTPLILKIDESDAHGPLKIRITSFIESLRARKQLTPSQHIALPHPFSPLFTKKDRDRKILIPNLSKSFSYLLSEAIRKQGYTPEIVPMATRRAIDLGKKYVHNDICFPAQINIGEHLHWLETNPHEAHRVAAVFAKNCQDCRAGHYAALGRKAFDEAGFSHTPVATTEFSDTKINPGFRVNTLQFNLFTLHGLALIDALDDMLYKCRPYAASPSEVDNLHDRMLTTCVTTLRTRGFSPALKKLATAVSAFNDLATDRRVRKKRVGIIGEILVNFHPASNYGIVPYLEENNLEVVLPSLIEFWRQDAINWKTMAERGHTRAGKLKALQGSLYEGMFGHVIGRVEKQMRSFKYYEPHSDIRDIAARAAQVMDISYRTGEGWLMPGEILSWMDAGIGSFLILQPFGCLPNHITGKGLIQRLKKRAPHSTILSLDFDPDSSIANIHNRLQMLILNS</sequence>
<dbReference type="Gene3D" id="3.30.420.40">
    <property type="match status" value="4"/>
</dbReference>
<evidence type="ECO:0000256" key="5">
    <source>
        <dbReference type="SAM" id="Coils"/>
    </source>
</evidence>
<dbReference type="InterPro" id="IPR002731">
    <property type="entry name" value="ATPase_BadF"/>
</dbReference>
<protein>
    <submittedName>
        <fullName evidence="8">CoA-substrate-specific enzyme activase</fullName>
    </submittedName>
</protein>
<dbReference type="RefSeq" id="WP_022635935.1">
    <property type="nucleotide sequence ID" value="NZ_ASJR01000003.1"/>
</dbReference>
<dbReference type="PATRIC" id="fig|1313304.3.peg.377"/>
<keyword evidence="5" id="KW-0175">Coiled coil</keyword>
<dbReference type="PANTHER" id="PTHR32329">
    <property type="entry name" value="BIFUNCTIONAL PROTEIN [INCLUDES 2-HYDROXYACYL-COA DEHYDRATASE (N-TER) AND ITS ACTIVATOR DOMAIN (C_TERM)-RELATED"/>
    <property type="match status" value="1"/>
</dbReference>
<feature type="domain" description="DUF2229" evidence="7">
    <location>
        <begin position="689"/>
        <end position="908"/>
    </location>
</feature>
<evidence type="ECO:0000256" key="2">
    <source>
        <dbReference type="ARBA" id="ARBA00022723"/>
    </source>
</evidence>
<dbReference type="CDD" id="cd24034">
    <property type="entry name" value="ASKHA_NBD_O66634-like_rpt1"/>
    <property type="match status" value="1"/>
</dbReference>
<evidence type="ECO:0000313" key="8">
    <source>
        <dbReference type="EMBL" id="ERP38907.1"/>
    </source>
</evidence>
<dbReference type="NCBIfam" id="TIGR00241">
    <property type="entry name" value="CoA_E_activ"/>
    <property type="match status" value="1"/>
</dbReference>
<evidence type="ECO:0000256" key="4">
    <source>
        <dbReference type="ARBA" id="ARBA00023014"/>
    </source>
</evidence>
<keyword evidence="2" id="KW-0479">Metal-binding</keyword>
<comment type="caution">
    <text evidence="8">The sequence shown here is derived from an EMBL/GenBank/DDBJ whole genome shotgun (WGS) entry which is preliminary data.</text>
</comment>
<evidence type="ECO:0000259" key="6">
    <source>
        <dbReference type="Pfam" id="PF01869"/>
    </source>
</evidence>
<accession>U7DA63</accession>
<reference evidence="8 9" key="1">
    <citation type="journal article" date="2013" name="Environ. Microbiol.">
        <title>Genome analysis of Chitinivibrio alkaliphilus gen. nov., sp. nov., a novel extremely haloalkaliphilic anaerobic chitinolytic bacterium from the candidate phylum Termite Group 3.</title>
        <authorList>
            <person name="Sorokin D.Y."/>
            <person name="Gumerov V.M."/>
            <person name="Rakitin A.L."/>
            <person name="Beletsky A.V."/>
            <person name="Damste J.S."/>
            <person name="Muyzer G."/>
            <person name="Mardanov A.V."/>
            <person name="Ravin N.V."/>
        </authorList>
    </citation>
    <scope>NUCLEOTIDE SEQUENCE [LARGE SCALE GENOMIC DNA]</scope>
    <source>
        <strain evidence="8 9">ACht1</strain>
    </source>
</reference>
<evidence type="ECO:0000259" key="7">
    <source>
        <dbReference type="Pfam" id="PF09989"/>
    </source>
</evidence>
<keyword evidence="9" id="KW-1185">Reference proteome</keyword>
<dbReference type="Pfam" id="PF01869">
    <property type="entry name" value="BcrAD_BadFG"/>
    <property type="match status" value="2"/>
</dbReference>
<dbReference type="eggNOG" id="COG1924">
    <property type="taxonomic scope" value="Bacteria"/>
</dbReference>
<gene>
    <name evidence="8" type="ORF">CALK_0394</name>
</gene>
<evidence type="ECO:0000256" key="3">
    <source>
        <dbReference type="ARBA" id="ARBA00023004"/>
    </source>
</evidence>